<dbReference type="Pfam" id="PF00664">
    <property type="entry name" value="ABC_membrane"/>
    <property type="match status" value="1"/>
</dbReference>
<protein>
    <submittedName>
        <fullName evidence="11">Thiol reductant ABC exporter subunit CydD</fullName>
    </submittedName>
</protein>
<feature type="region of interest" description="Disordered" evidence="7">
    <location>
        <begin position="1"/>
        <end position="25"/>
    </location>
</feature>
<evidence type="ECO:0000256" key="1">
    <source>
        <dbReference type="ARBA" id="ARBA00004651"/>
    </source>
</evidence>
<dbReference type="InterPro" id="IPR011527">
    <property type="entry name" value="ABC1_TM_dom"/>
</dbReference>
<evidence type="ECO:0000256" key="6">
    <source>
        <dbReference type="ARBA" id="ARBA00023136"/>
    </source>
</evidence>
<organism evidence="11 12">
    <name type="scientific">Ilumatobacter coccineus</name>
    <dbReference type="NCBI Taxonomy" id="467094"/>
    <lineage>
        <taxon>Bacteria</taxon>
        <taxon>Bacillati</taxon>
        <taxon>Actinomycetota</taxon>
        <taxon>Acidimicrobiia</taxon>
        <taxon>Acidimicrobiales</taxon>
        <taxon>Ilumatobacteraceae</taxon>
        <taxon>Ilumatobacter</taxon>
    </lineage>
</organism>
<evidence type="ECO:0000256" key="5">
    <source>
        <dbReference type="ARBA" id="ARBA00022989"/>
    </source>
</evidence>
<feature type="transmembrane region" description="Helical" evidence="8">
    <location>
        <begin position="77"/>
        <end position="95"/>
    </location>
</feature>
<dbReference type="EMBL" id="PDSL01000052">
    <property type="protein sequence ID" value="PIE32207.1"/>
    <property type="molecule type" value="Genomic_DNA"/>
</dbReference>
<keyword evidence="5 8" id="KW-1133">Transmembrane helix</keyword>
<proteinExistence type="predicted"/>
<dbReference type="Proteomes" id="UP000230914">
    <property type="component" value="Unassembled WGS sequence"/>
</dbReference>
<keyword evidence="2 8" id="KW-0812">Transmembrane</keyword>
<dbReference type="GO" id="GO:0005524">
    <property type="term" value="F:ATP binding"/>
    <property type="evidence" value="ECO:0007669"/>
    <property type="project" value="UniProtKB-KW"/>
</dbReference>
<dbReference type="PANTHER" id="PTHR24221">
    <property type="entry name" value="ATP-BINDING CASSETTE SUB-FAMILY B"/>
    <property type="match status" value="1"/>
</dbReference>
<dbReference type="InterPro" id="IPR014216">
    <property type="entry name" value="ABC_transptr_CydD"/>
</dbReference>
<evidence type="ECO:0000256" key="8">
    <source>
        <dbReference type="SAM" id="Phobius"/>
    </source>
</evidence>
<feature type="transmembrane region" description="Helical" evidence="8">
    <location>
        <begin position="259"/>
        <end position="284"/>
    </location>
</feature>
<evidence type="ECO:0000313" key="12">
    <source>
        <dbReference type="Proteomes" id="UP000230914"/>
    </source>
</evidence>
<dbReference type="Gene3D" id="1.20.1560.10">
    <property type="entry name" value="ABC transporter type 1, transmembrane domain"/>
    <property type="match status" value="1"/>
</dbReference>
<dbReference type="GO" id="GO:0005886">
    <property type="term" value="C:plasma membrane"/>
    <property type="evidence" value="ECO:0007669"/>
    <property type="project" value="UniProtKB-SubCell"/>
</dbReference>
<dbReference type="PROSITE" id="PS50893">
    <property type="entry name" value="ABC_TRANSPORTER_2"/>
    <property type="match status" value="1"/>
</dbReference>
<evidence type="ECO:0000256" key="7">
    <source>
        <dbReference type="SAM" id="MobiDB-lite"/>
    </source>
</evidence>
<evidence type="ECO:0000259" key="9">
    <source>
        <dbReference type="PROSITE" id="PS50893"/>
    </source>
</evidence>
<dbReference type="GO" id="GO:0042883">
    <property type="term" value="P:cysteine transport"/>
    <property type="evidence" value="ECO:0007669"/>
    <property type="project" value="InterPro"/>
</dbReference>
<gene>
    <name evidence="11" type="primary">cydD</name>
    <name evidence="11" type="ORF">CSA55_03810</name>
</gene>
<evidence type="ECO:0000259" key="10">
    <source>
        <dbReference type="PROSITE" id="PS50929"/>
    </source>
</evidence>
<comment type="caution">
    <text evidence="11">The sequence shown here is derived from an EMBL/GenBank/DDBJ whole genome shotgun (WGS) entry which is preliminary data.</text>
</comment>
<name>A0A2G6K957_9ACTN</name>
<accession>A0A2G6K957</accession>
<evidence type="ECO:0000313" key="11">
    <source>
        <dbReference type="EMBL" id="PIE32207.1"/>
    </source>
</evidence>
<dbReference type="InterPro" id="IPR017871">
    <property type="entry name" value="ABC_transporter-like_CS"/>
</dbReference>
<dbReference type="SMART" id="SM00382">
    <property type="entry name" value="AAA"/>
    <property type="match status" value="1"/>
</dbReference>
<evidence type="ECO:0000256" key="4">
    <source>
        <dbReference type="ARBA" id="ARBA00022840"/>
    </source>
</evidence>
<feature type="transmembrane region" description="Helical" evidence="8">
    <location>
        <begin position="37"/>
        <end position="57"/>
    </location>
</feature>
<dbReference type="CDD" id="cd18584">
    <property type="entry name" value="ABC_6TM_AarD_CydD"/>
    <property type="match status" value="1"/>
</dbReference>
<dbReference type="PANTHER" id="PTHR24221:SF590">
    <property type="entry name" value="COMPONENT LINKED WITH THE ASSEMBLY OF CYTOCHROME' TRANSPORT TRANSMEMBRANE ATP-BINDING PROTEIN ABC TRANSPORTER CYDD-RELATED"/>
    <property type="match status" value="1"/>
</dbReference>
<keyword evidence="6 8" id="KW-0472">Membrane</keyword>
<dbReference type="Pfam" id="PF00005">
    <property type="entry name" value="ABC_tran"/>
    <property type="match status" value="1"/>
</dbReference>
<comment type="subcellular location">
    <subcellularLocation>
        <location evidence="1">Cell membrane</location>
        <topology evidence="1">Multi-pass membrane protein</topology>
    </subcellularLocation>
</comment>
<evidence type="ECO:0000256" key="3">
    <source>
        <dbReference type="ARBA" id="ARBA00022741"/>
    </source>
</evidence>
<dbReference type="PROSITE" id="PS00211">
    <property type="entry name" value="ABC_TRANSPORTER_1"/>
    <property type="match status" value="1"/>
</dbReference>
<dbReference type="InterPro" id="IPR027417">
    <property type="entry name" value="P-loop_NTPase"/>
</dbReference>
<dbReference type="InterPro" id="IPR036640">
    <property type="entry name" value="ABC1_TM_sf"/>
</dbReference>
<keyword evidence="4" id="KW-0067">ATP-binding</keyword>
<dbReference type="GO" id="GO:0016887">
    <property type="term" value="F:ATP hydrolysis activity"/>
    <property type="evidence" value="ECO:0007669"/>
    <property type="project" value="InterPro"/>
</dbReference>
<dbReference type="NCBIfam" id="TIGR02857">
    <property type="entry name" value="CydD"/>
    <property type="match status" value="1"/>
</dbReference>
<keyword evidence="3" id="KW-0547">Nucleotide-binding</keyword>
<feature type="compositionally biased region" description="Pro residues" evidence="7">
    <location>
        <begin position="13"/>
        <end position="24"/>
    </location>
</feature>
<sequence length="550" mass="57953">MPNTDGAVDQTAPGPPSRSGPPIDPRLVARARATRRYFVAGVIVASITAVVVVIQARQARVLSQAIARVVDHQTTDGLATAAIILAVVFGARALLTWFHSVIAHRTAAAVKSQLRLDVIRSRLARPSDREVSTPALVTLVTRGIDALDGFYGRYLPQLVMAVTVPIIIIVAIVSADWSSAAIVAITIPLIPVFMILVGWSTEARTRRRWRTQLLLARHFADLVAGLPTLQVFGRARAQADGLRRTEGVHRHETMGTLRVSFLSALVLELLATLSVAVVAVTAGFRVVHGDLDLATSLFILILAPEAYQPVRQVGVHYHDAADGMAAAESAFSVIDADPVTTPTAPSPTGPLVELSSVTFVPDGATTPIISDVSMTIERGEIVALTGPSGAGKTTIITSIAGLSSPTSGTLVAPPRSSIAYVAQHPAMIAGTVADNVRLGAPDATDDEVRHALDRVGAHQLELNQATGGTVATLSAGEQRRVAMARAVLRVTKGGAILLVVDEPTAGLDADTERTLIETLRSLDTTAIVVSHREAVIEAADREIIVEGCRS</sequence>
<feature type="domain" description="ABC transporter" evidence="9">
    <location>
        <begin position="352"/>
        <end position="550"/>
    </location>
</feature>
<feature type="domain" description="ABC transmembrane type-1" evidence="10">
    <location>
        <begin position="42"/>
        <end position="322"/>
    </location>
</feature>
<dbReference type="InterPro" id="IPR003593">
    <property type="entry name" value="AAA+_ATPase"/>
</dbReference>
<dbReference type="Gene3D" id="3.40.50.300">
    <property type="entry name" value="P-loop containing nucleotide triphosphate hydrolases"/>
    <property type="match status" value="1"/>
</dbReference>
<dbReference type="SUPFAM" id="SSF52540">
    <property type="entry name" value="P-loop containing nucleoside triphosphate hydrolases"/>
    <property type="match status" value="1"/>
</dbReference>
<dbReference type="GO" id="GO:0140359">
    <property type="term" value="F:ABC-type transporter activity"/>
    <property type="evidence" value="ECO:0007669"/>
    <property type="project" value="InterPro"/>
</dbReference>
<dbReference type="CDD" id="cd03228">
    <property type="entry name" value="ABCC_MRP_Like"/>
    <property type="match status" value="1"/>
</dbReference>
<feature type="transmembrane region" description="Helical" evidence="8">
    <location>
        <begin position="180"/>
        <end position="200"/>
    </location>
</feature>
<dbReference type="InterPro" id="IPR003439">
    <property type="entry name" value="ABC_transporter-like_ATP-bd"/>
</dbReference>
<reference evidence="11 12" key="1">
    <citation type="submission" date="2017-10" db="EMBL/GenBank/DDBJ databases">
        <title>Novel microbial diversity and functional potential in the marine mammal oral microbiome.</title>
        <authorList>
            <person name="Dudek N.K."/>
            <person name="Sun C.L."/>
            <person name="Burstein D."/>
            <person name="Kantor R.S."/>
            <person name="Aliaga Goltsman D.S."/>
            <person name="Bik E.M."/>
            <person name="Thomas B.C."/>
            <person name="Banfield J.F."/>
            <person name="Relman D.A."/>
        </authorList>
    </citation>
    <scope>NUCLEOTIDE SEQUENCE [LARGE SCALE GENOMIC DNA]</scope>
    <source>
        <strain evidence="11">DOLJORAL78_61_10</strain>
    </source>
</reference>
<feature type="transmembrane region" description="Helical" evidence="8">
    <location>
        <begin position="154"/>
        <end position="174"/>
    </location>
</feature>
<dbReference type="PROSITE" id="PS50929">
    <property type="entry name" value="ABC_TM1F"/>
    <property type="match status" value="1"/>
</dbReference>
<dbReference type="SUPFAM" id="SSF90123">
    <property type="entry name" value="ABC transporter transmembrane region"/>
    <property type="match status" value="1"/>
</dbReference>
<dbReference type="AlphaFoldDB" id="A0A2G6K957"/>
<dbReference type="InterPro" id="IPR039421">
    <property type="entry name" value="Type_1_exporter"/>
</dbReference>
<evidence type="ECO:0000256" key="2">
    <source>
        <dbReference type="ARBA" id="ARBA00022692"/>
    </source>
</evidence>